<evidence type="ECO:0000256" key="1">
    <source>
        <dbReference type="SAM" id="SignalP"/>
    </source>
</evidence>
<feature type="signal peptide" evidence="1">
    <location>
        <begin position="1"/>
        <end position="21"/>
    </location>
</feature>
<proteinExistence type="predicted"/>
<dbReference type="EMBL" id="JADNRY010000107">
    <property type="protein sequence ID" value="KAF9065202.1"/>
    <property type="molecule type" value="Genomic_DNA"/>
</dbReference>
<sequence>MFFQLLTISAAAAAFFGSVSAQVGPCNDADRYGVLTFSNPIVLGEPTVFNANFTCALFEFGVPAVFSDYILQATADPADPGLFDFIPMVYFARRDVPASQIDTFNFTWKIMLWTTRVELTDSVGSTPLVGGVENPATLVTASD</sequence>
<feature type="chain" id="PRO_5040149549" evidence="1">
    <location>
        <begin position="22"/>
        <end position="143"/>
    </location>
</feature>
<gene>
    <name evidence="2" type="ORF">BDP27DRAFT_1332269</name>
</gene>
<accession>A0A9P5PMF5</accession>
<evidence type="ECO:0000313" key="3">
    <source>
        <dbReference type="Proteomes" id="UP000772434"/>
    </source>
</evidence>
<dbReference type="OrthoDB" id="3043660at2759"/>
<dbReference type="AlphaFoldDB" id="A0A9P5PMF5"/>
<protein>
    <submittedName>
        <fullName evidence="2">Uncharacterized protein</fullName>
    </submittedName>
</protein>
<dbReference type="Proteomes" id="UP000772434">
    <property type="component" value="Unassembled WGS sequence"/>
</dbReference>
<keyword evidence="1" id="KW-0732">Signal</keyword>
<keyword evidence="3" id="KW-1185">Reference proteome</keyword>
<reference evidence="2" key="1">
    <citation type="submission" date="2020-11" db="EMBL/GenBank/DDBJ databases">
        <authorList>
            <consortium name="DOE Joint Genome Institute"/>
            <person name="Ahrendt S."/>
            <person name="Riley R."/>
            <person name="Andreopoulos W."/>
            <person name="Labutti K."/>
            <person name="Pangilinan J."/>
            <person name="Ruiz-Duenas F.J."/>
            <person name="Barrasa J.M."/>
            <person name="Sanchez-Garcia M."/>
            <person name="Camarero S."/>
            <person name="Miyauchi S."/>
            <person name="Serrano A."/>
            <person name="Linde D."/>
            <person name="Babiker R."/>
            <person name="Drula E."/>
            <person name="Ayuso-Fernandez I."/>
            <person name="Pacheco R."/>
            <person name="Padilla G."/>
            <person name="Ferreira P."/>
            <person name="Barriuso J."/>
            <person name="Kellner H."/>
            <person name="Castanera R."/>
            <person name="Alfaro M."/>
            <person name="Ramirez L."/>
            <person name="Pisabarro A.G."/>
            <person name="Kuo A."/>
            <person name="Tritt A."/>
            <person name="Lipzen A."/>
            <person name="He G."/>
            <person name="Yan M."/>
            <person name="Ng V."/>
            <person name="Cullen D."/>
            <person name="Martin F."/>
            <person name="Rosso M.-N."/>
            <person name="Henrissat B."/>
            <person name="Hibbett D."/>
            <person name="Martinez A.T."/>
            <person name="Grigoriev I.V."/>
        </authorList>
    </citation>
    <scope>NUCLEOTIDE SEQUENCE</scope>
    <source>
        <strain evidence="2">AH 40177</strain>
    </source>
</reference>
<organism evidence="2 3">
    <name type="scientific">Rhodocollybia butyracea</name>
    <dbReference type="NCBI Taxonomy" id="206335"/>
    <lineage>
        <taxon>Eukaryota</taxon>
        <taxon>Fungi</taxon>
        <taxon>Dikarya</taxon>
        <taxon>Basidiomycota</taxon>
        <taxon>Agaricomycotina</taxon>
        <taxon>Agaricomycetes</taxon>
        <taxon>Agaricomycetidae</taxon>
        <taxon>Agaricales</taxon>
        <taxon>Marasmiineae</taxon>
        <taxon>Omphalotaceae</taxon>
        <taxon>Rhodocollybia</taxon>
    </lineage>
</organism>
<comment type="caution">
    <text evidence="2">The sequence shown here is derived from an EMBL/GenBank/DDBJ whole genome shotgun (WGS) entry which is preliminary data.</text>
</comment>
<name>A0A9P5PMF5_9AGAR</name>
<evidence type="ECO:0000313" key="2">
    <source>
        <dbReference type="EMBL" id="KAF9065202.1"/>
    </source>
</evidence>